<feature type="compositionally biased region" description="Basic and acidic residues" evidence="1">
    <location>
        <begin position="602"/>
        <end position="618"/>
    </location>
</feature>
<keyword evidence="3" id="KW-1185">Reference proteome</keyword>
<feature type="compositionally biased region" description="Polar residues" evidence="1">
    <location>
        <begin position="995"/>
        <end position="1041"/>
    </location>
</feature>
<feature type="compositionally biased region" description="Acidic residues" evidence="1">
    <location>
        <begin position="508"/>
        <end position="518"/>
    </location>
</feature>
<protein>
    <recommendedName>
        <fullName evidence="4">Zasp-like motif domain-containing protein</fullName>
    </recommendedName>
</protein>
<feature type="region of interest" description="Disordered" evidence="1">
    <location>
        <begin position="1"/>
        <end position="25"/>
    </location>
</feature>
<evidence type="ECO:0000313" key="3">
    <source>
        <dbReference type="Proteomes" id="UP000324832"/>
    </source>
</evidence>
<accession>A0A5E4R9Q7</accession>
<feature type="region of interest" description="Disordered" evidence="1">
    <location>
        <begin position="300"/>
        <end position="336"/>
    </location>
</feature>
<feature type="region of interest" description="Disordered" evidence="1">
    <location>
        <begin position="464"/>
        <end position="559"/>
    </location>
</feature>
<feature type="region of interest" description="Disordered" evidence="1">
    <location>
        <begin position="983"/>
        <end position="1046"/>
    </location>
</feature>
<dbReference type="EMBL" id="FZQP02007047">
    <property type="protein sequence ID" value="VVD05933.1"/>
    <property type="molecule type" value="Genomic_DNA"/>
</dbReference>
<feature type="compositionally biased region" description="Low complexity" evidence="1">
    <location>
        <begin position="1132"/>
        <end position="1144"/>
    </location>
</feature>
<feature type="compositionally biased region" description="Acidic residues" evidence="1">
    <location>
        <begin position="466"/>
        <end position="477"/>
    </location>
</feature>
<evidence type="ECO:0000313" key="2">
    <source>
        <dbReference type="EMBL" id="VVD05933.1"/>
    </source>
</evidence>
<proteinExistence type="predicted"/>
<feature type="compositionally biased region" description="Pro residues" evidence="1">
    <location>
        <begin position="846"/>
        <end position="859"/>
    </location>
</feature>
<feature type="region of interest" description="Disordered" evidence="1">
    <location>
        <begin position="598"/>
        <end position="619"/>
    </location>
</feature>
<feature type="region of interest" description="Disordered" evidence="1">
    <location>
        <begin position="1105"/>
        <end position="1150"/>
    </location>
</feature>
<sequence>MNPPSALHSAMNRDRKPFTYTPGGIDLSEIKSERMAKRLMRNAMDQGVPETPAHLIHSPPTPSTPIQNFNCLPVQVFPTFALPSNPKSLLRTRSTPDPPAYLNNTQDKILESNKKPDLNSVDAKWKPYAETKQATDNVPFNEPINYGSSGHTFQSYPYNQENSLKKSNPDYLHLKYDLEEPYNHSMQPIFRTIPEPSPNVVIDLNSNIATSLMEEQNNNKEEIEVEPAPQKSVTEDVPIKENGDTDTAITVKLPSKKSEVKSETKVEVSKKTLPNGSVQEVKKTITKTTIDGKTEIKTETETTTIPKQEDDEIEYEVEEEEEEEDVVEEDGNNEEVVESNYLESKKNVGCERKSTDEVYKESVEDTFEKDNKEEELEQEKDIESKGLSDTYKTGQVITQEEKLESSTTKRVVIVHSEEDFDKPDSECHNEIKDVLNYEENDQECVDAKADEIVEINIQSNVAEESQLCDDDKPENDEVETRTIESQIKTNLKPNEDNDEKELISENGVENEDNVSETYEEAKEGEDSSKLDDKVMKDTETKDNVDETEDMPKDSLSDQNQIVKNVVEELNLLKPQQLIDGDHKDIEIPIKVEYNETISQQETKSREPSSDSNVTRKTEQACTVPLDKVEEIEIKPIGPVQEITKKTHTEIITTTSDKPASRLSTQTEFNIIENFVTVNRTTKTLDHAYEEIPDNIPEIKTFAPPDNHRILISPPPHIKTFQPVFSSEPTERRHSLLLDRISVERQMPSEIIHNSYISPNQFSNNQQYPQEPQSEVLVVNNVKPSAIIKNQQWYQRHNENTNCESMVHETYQNDQWQESQPLRKPHFKCQSFPKPVQQPRPQTEQSVPPPPQNAPRIQPSPQPIYQTMAQQTPFTTHPVNQVQEPPKPIYQLQPQYQQTYHNTSQENFSISNNNYEQNIYPSHKSQNTWTPSNWDIQSQPNPQSNQYSYLTKEVENIQNSTREFKSSYVPPPWEQDPKYVVDNAPQTHYQPAPTKPQFSANQPWKSSKPTNKFTKTTTSSYTPPAPNQSFVKAASTTESSKTQGRKTYYSEYERRFISVPESNYLPSETKYQPQPDPSPQYYYDNNEPAEIVEPQWRKELREFKEKTTTHTEETTVRPPWEEDPKYSAPKDFTPTQTPIPTWTQTLKPRSWRERSYEPEHIASKEWPKTNSLRRGRPQSSYIKNHVDRVPERIRGVSVDRYNPNSYQPPLTKLHPAPATHVLDPIIQSQTYHNPNVPAYHARASAEPREQPISYQQPRASREPKAAPVQSRSFKYLQWITGTED</sequence>
<feature type="region of interest" description="Disordered" evidence="1">
    <location>
        <begin position="923"/>
        <end position="942"/>
    </location>
</feature>
<dbReference type="Proteomes" id="UP000324832">
    <property type="component" value="Unassembled WGS sequence"/>
</dbReference>
<organism evidence="2 3">
    <name type="scientific">Leptidea sinapis</name>
    <dbReference type="NCBI Taxonomy" id="189913"/>
    <lineage>
        <taxon>Eukaryota</taxon>
        <taxon>Metazoa</taxon>
        <taxon>Ecdysozoa</taxon>
        <taxon>Arthropoda</taxon>
        <taxon>Hexapoda</taxon>
        <taxon>Insecta</taxon>
        <taxon>Pterygota</taxon>
        <taxon>Neoptera</taxon>
        <taxon>Endopterygota</taxon>
        <taxon>Lepidoptera</taxon>
        <taxon>Glossata</taxon>
        <taxon>Ditrysia</taxon>
        <taxon>Papilionoidea</taxon>
        <taxon>Pieridae</taxon>
        <taxon>Dismorphiinae</taxon>
        <taxon>Leptidea</taxon>
    </lineage>
</organism>
<feature type="compositionally biased region" description="Polar residues" evidence="1">
    <location>
        <begin position="923"/>
        <end position="935"/>
    </location>
</feature>
<feature type="compositionally biased region" description="Basic and acidic residues" evidence="1">
    <location>
        <begin position="361"/>
        <end position="372"/>
    </location>
</feature>
<name>A0A5E4R9Q7_9NEOP</name>
<evidence type="ECO:0008006" key="4">
    <source>
        <dbReference type="Google" id="ProtNLM"/>
    </source>
</evidence>
<feature type="compositionally biased region" description="Basic and acidic residues" evidence="1">
    <location>
        <begin position="519"/>
        <end position="555"/>
    </location>
</feature>
<feature type="compositionally biased region" description="Basic and acidic residues" evidence="1">
    <location>
        <begin position="1105"/>
        <end position="1124"/>
    </location>
</feature>
<evidence type="ECO:0000256" key="1">
    <source>
        <dbReference type="SAM" id="MobiDB-lite"/>
    </source>
</evidence>
<feature type="compositionally biased region" description="Acidic residues" evidence="1">
    <location>
        <begin position="309"/>
        <end position="336"/>
    </location>
</feature>
<gene>
    <name evidence="2" type="ORF">LSINAPIS_LOCUS15382</name>
</gene>
<feature type="region of interest" description="Disordered" evidence="1">
    <location>
        <begin position="1242"/>
        <end position="1267"/>
    </location>
</feature>
<feature type="region of interest" description="Disordered" evidence="1">
    <location>
        <begin position="361"/>
        <end position="393"/>
    </location>
</feature>
<feature type="region of interest" description="Disordered" evidence="1">
    <location>
        <begin position="814"/>
        <end position="859"/>
    </location>
</feature>
<feature type="compositionally biased region" description="Polar residues" evidence="1">
    <location>
        <begin position="483"/>
        <end position="492"/>
    </location>
</feature>
<reference evidence="2 3" key="1">
    <citation type="submission" date="2017-07" db="EMBL/GenBank/DDBJ databases">
        <authorList>
            <person name="Talla V."/>
            <person name="Backstrom N."/>
        </authorList>
    </citation>
    <scope>NUCLEOTIDE SEQUENCE [LARGE SCALE GENOMIC DNA]</scope>
</reference>